<accession>A0A383EUE3</accession>
<dbReference type="AlphaFoldDB" id="A0A383EUE3"/>
<feature type="non-terminal residue" evidence="2">
    <location>
        <position position="74"/>
    </location>
</feature>
<dbReference type="Gene3D" id="3.40.50.970">
    <property type="match status" value="1"/>
</dbReference>
<feature type="domain" description="Thiamine pyrophosphate enzyme N-terminal TPP-binding" evidence="1">
    <location>
        <begin position="1"/>
        <end position="70"/>
    </location>
</feature>
<evidence type="ECO:0000313" key="2">
    <source>
        <dbReference type="EMBL" id="SVE59698.1"/>
    </source>
</evidence>
<sequence>MTGADVIARILKAEGVSQVFNFPFSPIVDSMAREGIRIITSRQERVAGNMADGVSRSTNGREIGTWTVQASAGS</sequence>
<reference evidence="2" key="1">
    <citation type="submission" date="2018-05" db="EMBL/GenBank/DDBJ databases">
        <authorList>
            <person name="Lanie J.A."/>
            <person name="Ng W.-L."/>
            <person name="Kazmierczak K.M."/>
            <person name="Andrzejewski T.M."/>
            <person name="Davidsen T.M."/>
            <person name="Wayne K.J."/>
            <person name="Tettelin H."/>
            <person name="Glass J.I."/>
            <person name="Rusch D."/>
            <person name="Podicherti R."/>
            <person name="Tsui H.-C.T."/>
            <person name="Winkler M.E."/>
        </authorList>
    </citation>
    <scope>NUCLEOTIDE SEQUENCE</scope>
</reference>
<dbReference type="InterPro" id="IPR012001">
    <property type="entry name" value="Thiamin_PyroP_enz_TPP-bd_dom"/>
</dbReference>
<name>A0A383EUE3_9ZZZZ</name>
<dbReference type="CDD" id="cd07035">
    <property type="entry name" value="TPP_PYR_POX_like"/>
    <property type="match status" value="1"/>
</dbReference>
<dbReference type="Pfam" id="PF02776">
    <property type="entry name" value="TPP_enzyme_N"/>
    <property type="match status" value="1"/>
</dbReference>
<evidence type="ECO:0000259" key="1">
    <source>
        <dbReference type="Pfam" id="PF02776"/>
    </source>
</evidence>
<dbReference type="EMBL" id="UINC01228402">
    <property type="protein sequence ID" value="SVE59698.1"/>
    <property type="molecule type" value="Genomic_DNA"/>
</dbReference>
<dbReference type="GO" id="GO:0030976">
    <property type="term" value="F:thiamine pyrophosphate binding"/>
    <property type="evidence" value="ECO:0007669"/>
    <property type="project" value="InterPro"/>
</dbReference>
<protein>
    <recommendedName>
        <fullName evidence="1">Thiamine pyrophosphate enzyme N-terminal TPP-binding domain-containing protein</fullName>
    </recommendedName>
</protein>
<proteinExistence type="predicted"/>
<dbReference type="InterPro" id="IPR029061">
    <property type="entry name" value="THDP-binding"/>
</dbReference>
<dbReference type="SUPFAM" id="SSF52518">
    <property type="entry name" value="Thiamin diphosphate-binding fold (THDP-binding)"/>
    <property type="match status" value="1"/>
</dbReference>
<gene>
    <name evidence="2" type="ORF">METZ01_LOCUS512552</name>
</gene>
<organism evidence="2">
    <name type="scientific">marine metagenome</name>
    <dbReference type="NCBI Taxonomy" id="408172"/>
    <lineage>
        <taxon>unclassified sequences</taxon>
        <taxon>metagenomes</taxon>
        <taxon>ecological metagenomes</taxon>
    </lineage>
</organism>